<gene>
    <name evidence="2" type="ORF">BO78DRAFT_393381</name>
</gene>
<reference evidence="2 3" key="1">
    <citation type="submission" date="2018-02" db="EMBL/GenBank/DDBJ databases">
        <title>The genomes of Aspergillus section Nigri reveals drivers in fungal speciation.</title>
        <authorList>
            <consortium name="DOE Joint Genome Institute"/>
            <person name="Vesth T.C."/>
            <person name="Nybo J."/>
            <person name="Theobald S."/>
            <person name="Brandl J."/>
            <person name="Frisvad J.C."/>
            <person name="Nielsen K.F."/>
            <person name="Lyhne E.K."/>
            <person name="Kogle M.E."/>
            <person name="Kuo A."/>
            <person name="Riley R."/>
            <person name="Clum A."/>
            <person name="Nolan M."/>
            <person name="Lipzen A."/>
            <person name="Salamov A."/>
            <person name="Henrissat B."/>
            <person name="Wiebenga A."/>
            <person name="De vries R.P."/>
            <person name="Grigoriev I.V."/>
            <person name="Mortensen U.H."/>
            <person name="Andersen M.R."/>
            <person name="Baker S.E."/>
        </authorList>
    </citation>
    <scope>NUCLEOTIDE SEQUENCE [LARGE SCALE GENOMIC DNA]</scope>
    <source>
        <strain evidence="2 3">CBS 121057</strain>
    </source>
</reference>
<evidence type="ECO:0000313" key="3">
    <source>
        <dbReference type="Proteomes" id="UP000248423"/>
    </source>
</evidence>
<dbReference type="GO" id="GO:0016491">
    <property type="term" value="F:oxidoreductase activity"/>
    <property type="evidence" value="ECO:0007669"/>
    <property type="project" value="UniProtKB-KW"/>
</dbReference>
<accession>A0A319EP64</accession>
<keyword evidence="1" id="KW-0560">Oxidoreductase</keyword>
<dbReference type="PRINTS" id="PR00081">
    <property type="entry name" value="GDHRDH"/>
</dbReference>
<dbReference type="Proteomes" id="UP000248423">
    <property type="component" value="Unassembled WGS sequence"/>
</dbReference>
<dbReference type="PANTHER" id="PTHR43157">
    <property type="entry name" value="PHOSPHATIDYLINOSITOL-GLYCAN BIOSYNTHESIS CLASS F PROTEIN-RELATED"/>
    <property type="match status" value="1"/>
</dbReference>
<dbReference type="Pfam" id="PF00106">
    <property type="entry name" value="adh_short"/>
    <property type="match status" value="1"/>
</dbReference>
<keyword evidence="3" id="KW-1185">Reference proteome</keyword>
<sequence length="324" mass="35710">MTTTLPPISTLIGPQAPPSLPQIPYQRWAYNNPPKDPTHRFTHKTVLVTGSNTGLGFEAALKFARLDAAHLILAVRTPTKGEAAKQRIIAATNYPEKRITVLKLDQNSFVSVNEFLVNLEKLLGAERGLDVVVLNAGIAAPRYKVNAETGWEEALQVNVLGTAMVGMGVMRFLKRASAARGKGELGQLTLTGSVGHMYVKREDFRGLLEAKDGGLLEVVSSKEFFGVEKSYCAIKVLTMYVMRGLMDCARRENGELGVWVNVVCPGFCVTELGREFPWYFVWMTRMMHWYCGRTAEQGGRSLVSATLLGEEGHGGYWVNDGLAR</sequence>
<dbReference type="PANTHER" id="PTHR43157:SF22">
    <property type="entry name" value="SHORT-CHAIN DEHYDROGENASE_REDUCTASE PHMF"/>
    <property type="match status" value="1"/>
</dbReference>
<evidence type="ECO:0000313" key="2">
    <source>
        <dbReference type="EMBL" id="PYI11440.1"/>
    </source>
</evidence>
<proteinExistence type="predicted"/>
<dbReference type="SUPFAM" id="SSF51735">
    <property type="entry name" value="NAD(P)-binding Rossmann-fold domains"/>
    <property type="match status" value="1"/>
</dbReference>
<dbReference type="EMBL" id="KZ826318">
    <property type="protein sequence ID" value="PYI11440.1"/>
    <property type="molecule type" value="Genomic_DNA"/>
</dbReference>
<organism evidence="2 3">
    <name type="scientific">Aspergillus sclerotiicarbonarius (strain CBS 121057 / IBT 28362)</name>
    <dbReference type="NCBI Taxonomy" id="1448318"/>
    <lineage>
        <taxon>Eukaryota</taxon>
        <taxon>Fungi</taxon>
        <taxon>Dikarya</taxon>
        <taxon>Ascomycota</taxon>
        <taxon>Pezizomycotina</taxon>
        <taxon>Eurotiomycetes</taxon>
        <taxon>Eurotiomycetidae</taxon>
        <taxon>Eurotiales</taxon>
        <taxon>Aspergillaceae</taxon>
        <taxon>Aspergillus</taxon>
        <taxon>Aspergillus subgen. Circumdati</taxon>
    </lineage>
</organism>
<dbReference type="VEuPathDB" id="FungiDB:BO78DRAFT_393381"/>
<dbReference type="AlphaFoldDB" id="A0A319EP64"/>
<name>A0A319EP64_ASPSB</name>
<evidence type="ECO:0000256" key="1">
    <source>
        <dbReference type="ARBA" id="ARBA00023002"/>
    </source>
</evidence>
<dbReference type="OrthoDB" id="542013at2759"/>
<dbReference type="InterPro" id="IPR002347">
    <property type="entry name" value="SDR_fam"/>
</dbReference>
<dbReference type="STRING" id="1448318.A0A319EP64"/>
<protein>
    <submittedName>
        <fullName evidence="2">NAD(P)-binding protein</fullName>
    </submittedName>
</protein>
<dbReference type="InterPro" id="IPR036291">
    <property type="entry name" value="NAD(P)-bd_dom_sf"/>
</dbReference>
<dbReference type="Gene3D" id="3.40.50.720">
    <property type="entry name" value="NAD(P)-binding Rossmann-like Domain"/>
    <property type="match status" value="1"/>
</dbReference>